<gene>
    <name evidence="2" type="ORF">H9758_06670</name>
</gene>
<sequence>MRIWMEEHYGEKDHFALKITLYLLLLLAFAIMMPVGVTWLALYFKWPITEVTLTTCIVDVILVVWLARECGHRVHRYCTVFCQDDRGGLFAVDIGKFAGYSRGLTGYIIMLRNMQRVVKNMKERHVLERYMAENKSLNGLETEILSVYKMRPVRLGFKAVCRVKYRNGRTGKKKYLLVSGYENEAELISAFERKMSSSREE</sequence>
<keyword evidence="1" id="KW-1133">Transmembrane helix</keyword>
<dbReference type="Proteomes" id="UP000823890">
    <property type="component" value="Unassembled WGS sequence"/>
</dbReference>
<proteinExistence type="predicted"/>
<accession>A0A9D2NNA5</accession>
<keyword evidence="1" id="KW-0472">Membrane</keyword>
<name>A0A9D2NNA5_9FIRM</name>
<evidence type="ECO:0000313" key="3">
    <source>
        <dbReference type="Proteomes" id="UP000823890"/>
    </source>
</evidence>
<dbReference type="EMBL" id="DWWO01000083">
    <property type="protein sequence ID" value="HJC34265.1"/>
    <property type="molecule type" value="Genomic_DNA"/>
</dbReference>
<feature type="transmembrane region" description="Helical" evidence="1">
    <location>
        <begin position="21"/>
        <end position="42"/>
    </location>
</feature>
<protein>
    <submittedName>
        <fullName evidence="2">Uncharacterized protein</fullName>
    </submittedName>
</protein>
<reference evidence="2" key="2">
    <citation type="submission" date="2021-04" db="EMBL/GenBank/DDBJ databases">
        <authorList>
            <person name="Gilroy R."/>
        </authorList>
    </citation>
    <scope>NUCLEOTIDE SEQUENCE</scope>
    <source>
        <strain evidence="2">ChiW19-954</strain>
    </source>
</reference>
<organism evidence="2 3">
    <name type="scientific">Candidatus Mediterraneibacter faecipullorum</name>
    <dbReference type="NCBI Taxonomy" id="2838670"/>
    <lineage>
        <taxon>Bacteria</taxon>
        <taxon>Bacillati</taxon>
        <taxon>Bacillota</taxon>
        <taxon>Clostridia</taxon>
        <taxon>Lachnospirales</taxon>
        <taxon>Lachnospiraceae</taxon>
        <taxon>Mediterraneibacter</taxon>
    </lineage>
</organism>
<feature type="transmembrane region" description="Helical" evidence="1">
    <location>
        <begin position="48"/>
        <end position="67"/>
    </location>
</feature>
<comment type="caution">
    <text evidence="2">The sequence shown here is derived from an EMBL/GenBank/DDBJ whole genome shotgun (WGS) entry which is preliminary data.</text>
</comment>
<reference evidence="2" key="1">
    <citation type="journal article" date="2021" name="PeerJ">
        <title>Extensive microbial diversity within the chicken gut microbiome revealed by metagenomics and culture.</title>
        <authorList>
            <person name="Gilroy R."/>
            <person name="Ravi A."/>
            <person name="Getino M."/>
            <person name="Pursley I."/>
            <person name="Horton D.L."/>
            <person name="Alikhan N.F."/>
            <person name="Baker D."/>
            <person name="Gharbi K."/>
            <person name="Hall N."/>
            <person name="Watson M."/>
            <person name="Adriaenssens E.M."/>
            <person name="Foster-Nyarko E."/>
            <person name="Jarju S."/>
            <person name="Secka A."/>
            <person name="Antonio M."/>
            <person name="Oren A."/>
            <person name="Chaudhuri R.R."/>
            <person name="La Ragione R."/>
            <person name="Hildebrand F."/>
            <person name="Pallen M.J."/>
        </authorList>
    </citation>
    <scope>NUCLEOTIDE SEQUENCE</scope>
    <source>
        <strain evidence="2">ChiW19-954</strain>
    </source>
</reference>
<keyword evidence="1" id="KW-0812">Transmembrane</keyword>
<evidence type="ECO:0000256" key="1">
    <source>
        <dbReference type="SAM" id="Phobius"/>
    </source>
</evidence>
<dbReference type="AlphaFoldDB" id="A0A9D2NNA5"/>
<evidence type="ECO:0000313" key="2">
    <source>
        <dbReference type="EMBL" id="HJC34265.1"/>
    </source>
</evidence>